<dbReference type="GO" id="GO:0006364">
    <property type="term" value="P:rRNA processing"/>
    <property type="evidence" value="ECO:0007669"/>
    <property type="project" value="UniProtKB-KW"/>
</dbReference>
<feature type="compositionally biased region" description="Acidic residues" evidence="13">
    <location>
        <begin position="356"/>
        <end position="365"/>
    </location>
</feature>
<accession>A0A8D0NRC9</accession>
<dbReference type="InterPro" id="IPR036322">
    <property type="entry name" value="WD40_repeat_dom_sf"/>
</dbReference>
<feature type="repeat" description="WD" evidence="12">
    <location>
        <begin position="534"/>
        <end position="568"/>
    </location>
</feature>
<evidence type="ECO:0000256" key="3">
    <source>
        <dbReference type="ARBA" id="ARBA00022553"/>
    </source>
</evidence>
<feature type="compositionally biased region" description="Basic residues" evidence="13">
    <location>
        <begin position="169"/>
        <end position="179"/>
    </location>
</feature>
<dbReference type="Ensembl" id="ENSSSCT00065109194.1">
    <property type="protein sequence ID" value="ENSSSCP00065049034.1"/>
    <property type="gene ID" value="ENSSSCG00065078671.1"/>
</dbReference>
<reference evidence="14" key="1">
    <citation type="submission" date="2025-05" db="UniProtKB">
        <authorList>
            <consortium name="Ensembl"/>
        </authorList>
    </citation>
    <scope>IDENTIFICATION</scope>
</reference>
<comment type="subcellular location">
    <subcellularLocation>
        <location evidence="1">Nucleus</location>
        <location evidence="1">Nucleolus</location>
    </subcellularLocation>
</comment>
<evidence type="ECO:0000256" key="5">
    <source>
        <dbReference type="ARBA" id="ARBA00022737"/>
    </source>
</evidence>
<feature type="compositionally biased region" description="Basic and acidic residues" evidence="13">
    <location>
        <begin position="152"/>
        <end position="165"/>
    </location>
</feature>
<evidence type="ECO:0000256" key="7">
    <source>
        <dbReference type="ARBA" id="ARBA00025767"/>
    </source>
</evidence>
<sequence>MGPSAGSVLHGPYQDEGVEKAIGARVSQVVKKSGRKGEISSRHLSLYPSILAFLSITCSCEVVLEENSHSSYDASPSTRKIGPPGGTPTRGGALAGSGRYVERESVGHVLTGVAGSFRPPAAPAAAESEGPRRMRSEVPRERPRSFSNPRMPPERRGRARPDRTPGVRPGRKTQVKPGRRAGLGRAGPPRKAAASSQRQPPAPPGAAAAAIAIAAEEERRLRQRNRLRLEEDKPAVEQCLEELVFGDVLDDEDALLRRLRGPRVQVQEDSGDSEVENEAKDNFPPQKKPVWLDEEDEDEEMVDMMNNRFRKDMMKNASESKLSKDELQKRLKEEFQHAMGGVPAWAETSRRKTSSDDESEEDEDDLLQRTGNFIATSTSLPKGILKMKNCQHANAERPTTAEISSVQFHPRAQVVMVAGLDNAISLFQVDGKTNPKIQSIYLEKFPIFKARFSANGEEVLATSTHSRVLYVYDMLAGKLIPVHQVRGLKEKIVRRFEVSPDGSFLLINGVAGYLHLLSMKTKELIGSMKINGRIAASTFTSDSKKVYASSADGEVYVWDVNSRKCLNRFVDEGSLYGLSIATSRNGQYVACGSNCGVVNIYNQESCLQETNPKPIKAIMNLVTGVTSLTFNPTTEILAIASDKMKEAVRLVHLPSCTVFSNFPVAKKKNISLVHTMDFSPRSGYFALGNEKGKALMYRLHHYSDF</sequence>
<feature type="region of interest" description="Disordered" evidence="13">
    <location>
        <begin position="68"/>
        <end position="95"/>
    </location>
</feature>
<dbReference type="PANTHER" id="PTHR18359:SF0">
    <property type="entry name" value="U3 SMALL NUCLEOLAR RNA-ASSOCIATED PROTEIN 18 HOMOLOG"/>
    <property type="match status" value="1"/>
</dbReference>
<feature type="compositionally biased region" description="Polar residues" evidence="13">
    <location>
        <begin position="69"/>
        <end position="78"/>
    </location>
</feature>
<evidence type="ECO:0000256" key="6">
    <source>
        <dbReference type="ARBA" id="ARBA00023242"/>
    </source>
</evidence>
<dbReference type="SMART" id="SM00320">
    <property type="entry name" value="WD40"/>
    <property type="match status" value="7"/>
</dbReference>
<organism evidence="14 15">
    <name type="scientific">Sus scrofa</name>
    <name type="common">Pig</name>
    <dbReference type="NCBI Taxonomy" id="9823"/>
    <lineage>
        <taxon>Eukaryota</taxon>
        <taxon>Metazoa</taxon>
        <taxon>Chordata</taxon>
        <taxon>Craniata</taxon>
        <taxon>Vertebrata</taxon>
        <taxon>Euteleostomi</taxon>
        <taxon>Mammalia</taxon>
        <taxon>Eutheria</taxon>
        <taxon>Laurasiatheria</taxon>
        <taxon>Artiodactyla</taxon>
        <taxon>Suina</taxon>
        <taxon>Suidae</taxon>
        <taxon>Sus</taxon>
    </lineage>
</organism>
<evidence type="ECO:0000256" key="4">
    <source>
        <dbReference type="ARBA" id="ARBA00022574"/>
    </source>
</evidence>
<dbReference type="SUPFAM" id="SSF50978">
    <property type="entry name" value="WD40 repeat-like"/>
    <property type="match status" value="1"/>
</dbReference>
<evidence type="ECO:0000256" key="13">
    <source>
        <dbReference type="SAM" id="MobiDB-lite"/>
    </source>
</evidence>
<comment type="similarity">
    <text evidence="7">Belongs to the WD repeat UTP18 family.</text>
</comment>
<dbReference type="InterPro" id="IPR019775">
    <property type="entry name" value="WD40_repeat_CS"/>
</dbReference>
<comment type="function">
    <text evidence="9">Part of the small subunit (SSU) processome, first precursor of the small eukaryotic ribosomal subunit. During the assembly of the SSU processome in the nucleolus, many ribosome biogenesis factors, an RNA chaperone and ribosomal proteins associate with the nascent pre-rRNA and work in concert to generate RNA folding, modifications, rearrangements and cleavage as well as targeted degradation of pre-ribosomal RNA by the RNA exosome. Involved in nucleolar processing of pre-18S ribosomal RNA.</text>
</comment>
<dbReference type="GO" id="GO:0005730">
    <property type="term" value="C:nucleolus"/>
    <property type="evidence" value="ECO:0007669"/>
    <property type="project" value="UniProtKB-SubCell"/>
</dbReference>
<dbReference type="InterPro" id="IPR001680">
    <property type="entry name" value="WD40_rpt"/>
</dbReference>
<dbReference type="Ensembl" id="ENSSSCT00015055246.1">
    <property type="protein sequence ID" value="ENSSSCP00015022166.1"/>
    <property type="gene ID" value="ENSSSCG00015041407.1"/>
</dbReference>
<feature type="region of interest" description="Disordered" evidence="13">
    <location>
        <begin position="111"/>
        <end position="209"/>
    </location>
</feature>
<dbReference type="Proteomes" id="UP000694726">
    <property type="component" value="Unplaced"/>
</dbReference>
<dbReference type="Proteomes" id="UP000694570">
    <property type="component" value="Unplaced"/>
</dbReference>
<evidence type="ECO:0000256" key="12">
    <source>
        <dbReference type="PROSITE-ProRule" id="PRU00221"/>
    </source>
</evidence>
<evidence type="ECO:0000256" key="11">
    <source>
        <dbReference type="ARBA" id="ARBA00075773"/>
    </source>
</evidence>
<evidence type="ECO:0000256" key="9">
    <source>
        <dbReference type="ARBA" id="ARBA00058527"/>
    </source>
</evidence>
<evidence type="ECO:0000313" key="15">
    <source>
        <dbReference type="Proteomes" id="UP000694726"/>
    </source>
</evidence>
<protein>
    <recommendedName>
        <fullName evidence="10">U3 small nucleolar RNA-associated protein 18 homolog</fullName>
    </recommendedName>
    <alternativeName>
        <fullName evidence="11">WD repeat-containing protein 50</fullName>
    </alternativeName>
</protein>
<feature type="compositionally biased region" description="Basic and acidic residues" evidence="13">
    <location>
        <begin position="129"/>
        <end position="144"/>
    </location>
</feature>
<dbReference type="PROSITE" id="PS00678">
    <property type="entry name" value="WD_REPEATS_1"/>
    <property type="match status" value="1"/>
</dbReference>
<evidence type="ECO:0000256" key="8">
    <source>
        <dbReference type="ARBA" id="ARBA00035020"/>
    </source>
</evidence>
<dbReference type="Ensembl" id="ENSSSCT00030052627.1">
    <property type="protein sequence ID" value="ENSSSCP00030023998.1"/>
    <property type="gene ID" value="ENSSSCG00030037791.1"/>
</dbReference>
<keyword evidence="4 12" id="KW-0853">WD repeat</keyword>
<evidence type="ECO:0000256" key="10">
    <source>
        <dbReference type="ARBA" id="ARBA00074442"/>
    </source>
</evidence>
<dbReference type="AlphaFoldDB" id="A0A8D0NRC9"/>
<keyword evidence="5" id="KW-0677">Repeat</keyword>
<dbReference type="InterPro" id="IPR045161">
    <property type="entry name" value="Utp18"/>
</dbReference>
<dbReference type="InterPro" id="IPR015943">
    <property type="entry name" value="WD40/YVTN_repeat-like_dom_sf"/>
</dbReference>
<evidence type="ECO:0000313" key="14">
    <source>
        <dbReference type="Ensembl" id="ENSSSCP00015022166.1"/>
    </source>
</evidence>
<proteinExistence type="inferred from homology"/>
<evidence type="ECO:0000256" key="2">
    <source>
        <dbReference type="ARBA" id="ARBA00022552"/>
    </source>
</evidence>
<dbReference type="Proteomes" id="UP000694725">
    <property type="component" value="Unplaced"/>
</dbReference>
<feature type="region of interest" description="Disordered" evidence="13">
    <location>
        <begin position="337"/>
        <end position="367"/>
    </location>
</feature>
<name>A0A8D0NRC9_PIG</name>
<comment type="subunit">
    <text evidence="8">Part of the small subunit (SSU) processome, composed of more than 70 proteins and the RNA chaperone small nucleolar RNA (snoRNA) U3.</text>
</comment>
<dbReference type="Gene3D" id="2.130.10.10">
    <property type="entry name" value="YVTN repeat-like/Quinoprotein amine dehydrogenase"/>
    <property type="match status" value="1"/>
</dbReference>
<dbReference type="PROSITE" id="PS50082">
    <property type="entry name" value="WD_REPEATS_2"/>
    <property type="match status" value="1"/>
</dbReference>
<keyword evidence="3" id="KW-0597">Phosphoprotein</keyword>
<keyword evidence="6" id="KW-0539">Nucleus</keyword>
<gene>
    <name evidence="14" type="primary">UTP18</name>
</gene>
<dbReference type="FunFam" id="2.130.10.10:FF:000121">
    <property type="entry name" value="U3 small nucleolar RNA-associated protein 18 homolog"/>
    <property type="match status" value="1"/>
</dbReference>
<evidence type="ECO:0000256" key="1">
    <source>
        <dbReference type="ARBA" id="ARBA00004604"/>
    </source>
</evidence>
<dbReference type="Pfam" id="PF00400">
    <property type="entry name" value="WD40"/>
    <property type="match status" value="1"/>
</dbReference>
<feature type="region of interest" description="Disordered" evidence="13">
    <location>
        <begin position="265"/>
        <end position="289"/>
    </location>
</feature>
<dbReference type="PANTHER" id="PTHR18359">
    <property type="entry name" value="WD-REPEAT PROTEIN-RELATED"/>
    <property type="match status" value="1"/>
</dbReference>
<keyword evidence="2" id="KW-0698">rRNA processing</keyword>
<feature type="compositionally biased region" description="Low complexity" evidence="13">
    <location>
        <begin position="186"/>
        <end position="209"/>
    </location>
</feature>